<keyword evidence="2" id="KW-1185">Reference proteome</keyword>
<gene>
    <name evidence="1" type="ORF">EEDITHA_LOCUS6489</name>
</gene>
<proteinExistence type="predicted"/>
<accession>A0AAU9TSD4</accession>
<reference evidence="1" key="1">
    <citation type="submission" date="2022-03" db="EMBL/GenBank/DDBJ databases">
        <authorList>
            <person name="Tunstrom K."/>
        </authorList>
    </citation>
    <scope>NUCLEOTIDE SEQUENCE</scope>
</reference>
<protein>
    <submittedName>
        <fullName evidence="1">Uncharacterized protein</fullName>
    </submittedName>
</protein>
<name>A0AAU9TSD4_EUPED</name>
<dbReference type="AlphaFoldDB" id="A0AAU9TSD4"/>
<dbReference type="EMBL" id="CAKOGL010000009">
    <property type="protein sequence ID" value="CAH2090544.1"/>
    <property type="molecule type" value="Genomic_DNA"/>
</dbReference>
<evidence type="ECO:0000313" key="2">
    <source>
        <dbReference type="Proteomes" id="UP001153954"/>
    </source>
</evidence>
<dbReference type="Proteomes" id="UP001153954">
    <property type="component" value="Unassembled WGS sequence"/>
</dbReference>
<evidence type="ECO:0000313" key="1">
    <source>
        <dbReference type="EMBL" id="CAH2090544.1"/>
    </source>
</evidence>
<comment type="caution">
    <text evidence="1">The sequence shown here is derived from an EMBL/GenBank/DDBJ whole genome shotgun (WGS) entry which is preliminary data.</text>
</comment>
<sequence length="118" mass="13174">MTKRVEGLSMELDGQTLRAKESAKLLTEMFYTEDRCADDSELHHAVSIRVVAEVSLTGVGGDTSTAYHELRLASLSFNLKKTSGVDEITADIFLRAIQSSPELFLALFNKCLEIHHFR</sequence>
<organism evidence="1 2">
    <name type="scientific">Euphydryas editha</name>
    <name type="common">Edith's checkerspot</name>
    <dbReference type="NCBI Taxonomy" id="104508"/>
    <lineage>
        <taxon>Eukaryota</taxon>
        <taxon>Metazoa</taxon>
        <taxon>Ecdysozoa</taxon>
        <taxon>Arthropoda</taxon>
        <taxon>Hexapoda</taxon>
        <taxon>Insecta</taxon>
        <taxon>Pterygota</taxon>
        <taxon>Neoptera</taxon>
        <taxon>Endopterygota</taxon>
        <taxon>Lepidoptera</taxon>
        <taxon>Glossata</taxon>
        <taxon>Ditrysia</taxon>
        <taxon>Papilionoidea</taxon>
        <taxon>Nymphalidae</taxon>
        <taxon>Nymphalinae</taxon>
        <taxon>Euphydryas</taxon>
    </lineage>
</organism>